<keyword evidence="1" id="KW-0496">Mitochondrion</keyword>
<organism evidence="1">
    <name type="scientific">Picea glauca</name>
    <name type="common">White spruce</name>
    <name type="synonym">Pinus glauca</name>
    <dbReference type="NCBI Taxonomy" id="3330"/>
    <lineage>
        <taxon>Eukaryota</taxon>
        <taxon>Viridiplantae</taxon>
        <taxon>Streptophyta</taxon>
        <taxon>Embryophyta</taxon>
        <taxon>Tracheophyta</taxon>
        <taxon>Spermatophyta</taxon>
        <taxon>Pinopsida</taxon>
        <taxon>Pinidae</taxon>
        <taxon>Conifers I</taxon>
        <taxon>Pinales</taxon>
        <taxon>Pinaceae</taxon>
        <taxon>Picea</taxon>
    </lineage>
</organism>
<proteinExistence type="predicted"/>
<name>A0A101M304_PICGL</name>
<protein>
    <submittedName>
        <fullName evidence="1">Uncharacterized protein</fullName>
    </submittedName>
</protein>
<accession>A0A101M304</accession>
<dbReference type="AlphaFoldDB" id="A0A101M304"/>
<sequence>MLLEPPDKPEKLLHPDHAHEDLDMDLAMRPVLLVRDYCGWIWITNWNRSICAHAYAAGYQY</sequence>
<evidence type="ECO:0000313" key="1">
    <source>
        <dbReference type="EMBL" id="KUM49947.1"/>
    </source>
</evidence>
<comment type="caution">
    <text evidence="1">The sequence shown here is derived from an EMBL/GenBank/DDBJ whole genome shotgun (WGS) entry which is preliminary data.</text>
</comment>
<gene>
    <name evidence="1" type="ORF">ABT39_MTgene3175</name>
</gene>
<geneLocation type="mitochondrion" evidence="1"/>
<dbReference type="EMBL" id="LKAM01000002">
    <property type="protein sequence ID" value="KUM49947.1"/>
    <property type="molecule type" value="Genomic_DNA"/>
</dbReference>
<reference evidence="1" key="1">
    <citation type="journal article" date="2015" name="Genome Biol. Evol.">
        <title>Organellar Genomes of White Spruce (Picea glauca): Assembly and Annotation.</title>
        <authorList>
            <person name="Jackman S.D."/>
            <person name="Warren R.L."/>
            <person name="Gibb E.A."/>
            <person name="Vandervalk B.P."/>
            <person name="Mohamadi H."/>
            <person name="Chu J."/>
            <person name="Raymond A."/>
            <person name="Pleasance S."/>
            <person name="Coope R."/>
            <person name="Wildung M.R."/>
            <person name="Ritland C.E."/>
            <person name="Bousquet J."/>
            <person name="Jones S.J."/>
            <person name="Bohlmann J."/>
            <person name="Birol I."/>
        </authorList>
    </citation>
    <scope>NUCLEOTIDE SEQUENCE [LARGE SCALE GENOMIC DNA]</scope>
    <source>
        <tissue evidence="1">Flushing bud</tissue>
    </source>
</reference>